<name>A0ABQ3HMT1_9ACTN</name>
<dbReference type="RefSeq" id="WP_191279897.1">
    <property type="nucleotide sequence ID" value="NZ_BNAD01000007.1"/>
</dbReference>
<gene>
    <name evidence="2" type="ORF">GCM10011376_25720</name>
</gene>
<feature type="region of interest" description="Disordered" evidence="1">
    <location>
        <begin position="1"/>
        <end position="120"/>
    </location>
</feature>
<sequence length="120" mass="13250">MNTDPYERRLDREIEPPSPEPSKDAQANALAHHRDPSLSHDGVSAPENLGRPSVAWVRPSELPTTVGSKFIRRGIDLQSELTRRARRGPGAAARSAQRLSRRSIARPEPSTPTVERGVEL</sequence>
<keyword evidence="3" id="KW-1185">Reference proteome</keyword>
<comment type="caution">
    <text evidence="2">The sequence shown here is derived from an EMBL/GenBank/DDBJ whole genome shotgun (WGS) entry which is preliminary data.</text>
</comment>
<dbReference type="EMBL" id="BNAD01000007">
    <property type="protein sequence ID" value="GHE17962.1"/>
    <property type="molecule type" value="Genomic_DNA"/>
</dbReference>
<organism evidence="2 3">
    <name type="scientific">Nocardioides flavus</name>
    <name type="common">ex Wang et al. 2016</name>
    <dbReference type="NCBI Taxonomy" id="2058780"/>
    <lineage>
        <taxon>Bacteria</taxon>
        <taxon>Bacillati</taxon>
        <taxon>Actinomycetota</taxon>
        <taxon>Actinomycetes</taxon>
        <taxon>Propionibacteriales</taxon>
        <taxon>Nocardioidaceae</taxon>
        <taxon>Nocardioides</taxon>
    </lineage>
</organism>
<feature type="compositionally biased region" description="Basic and acidic residues" evidence="1">
    <location>
        <begin position="1"/>
        <end position="15"/>
    </location>
</feature>
<evidence type="ECO:0000256" key="1">
    <source>
        <dbReference type="SAM" id="MobiDB-lite"/>
    </source>
</evidence>
<feature type="compositionally biased region" description="Low complexity" evidence="1">
    <location>
        <begin position="88"/>
        <end position="98"/>
    </location>
</feature>
<evidence type="ECO:0000313" key="2">
    <source>
        <dbReference type="EMBL" id="GHE17962.1"/>
    </source>
</evidence>
<accession>A0ABQ3HMT1</accession>
<evidence type="ECO:0000313" key="3">
    <source>
        <dbReference type="Proteomes" id="UP000597341"/>
    </source>
</evidence>
<reference evidence="3" key="1">
    <citation type="journal article" date="2019" name="Int. J. Syst. Evol. Microbiol.">
        <title>The Global Catalogue of Microorganisms (GCM) 10K type strain sequencing project: providing services to taxonomists for standard genome sequencing and annotation.</title>
        <authorList>
            <consortium name="The Broad Institute Genomics Platform"/>
            <consortium name="The Broad Institute Genome Sequencing Center for Infectious Disease"/>
            <person name="Wu L."/>
            <person name="Ma J."/>
        </authorList>
    </citation>
    <scope>NUCLEOTIDE SEQUENCE [LARGE SCALE GENOMIC DNA]</scope>
    <source>
        <strain evidence="3">CGMCC 1.12791</strain>
    </source>
</reference>
<dbReference type="Proteomes" id="UP000597341">
    <property type="component" value="Unassembled WGS sequence"/>
</dbReference>
<proteinExistence type="predicted"/>
<protein>
    <submittedName>
        <fullName evidence="2">Uncharacterized protein</fullName>
    </submittedName>
</protein>